<dbReference type="FunFam" id="1.10.3860.10:FF:000003">
    <property type="entry name" value="Serine/threonine transporter sstT"/>
    <property type="match status" value="1"/>
</dbReference>
<reference evidence="14" key="2">
    <citation type="submission" date="2016-10" db="EMBL/GenBank/DDBJ databases">
        <authorList>
            <person name="Varghese N."/>
            <person name="Submissions S."/>
        </authorList>
    </citation>
    <scope>NUCLEOTIDE SEQUENCE [LARGE SCALE GENOMIC DNA]</scope>
    <source>
        <strain evidence="14">LMG 15572</strain>
    </source>
</reference>
<evidence type="ECO:0000256" key="6">
    <source>
        <dbReference type="ARBA" id="ARBA00022970"/>
    </source>
</evidence>
<evidence type="ECO:0000313" key="11">
    <source>
        <dbReference type="EMBL" id="SFU46666.1"/>
    </source>
</evidence>
<keyword evidence="4 9" id="KW-0812">Transmembrane</keyword>
<evidence type="ECO:0000256" key="7">
    <source>
        <dbReference type="ARBA" id="ARBA00022989"/>
    </source>
</evidence>
<dbReference type="Pfam" id="PF00375">
    <property type="entry name" value="SDF"/>
    <property type="match status" value="1"/>
</dbReference>
<protein>
    <recommendedName>
        <fullName evidence="9">Serine/threonine transporter SstT</fullName>
    </recommendedName>
    <alternativeName>
        <fullName evidence="9">Na(+)/serine-threonine symporter</fullName>
    </alternativeName>
</protein>
<dbReference type="SUPFAM" id="SSF118215">
    <property type="entry name" value="Proton glutamate symport protein"/>
    <property type="match status" value="1"/>
</dbReference>
<dbReference type="PANTHER" id="PTHR42865">
    <property type="entry name" value="PROTON/GLUTAMATE-ASPARTATE SYMPORTER"/>
    <property type="match status" value="1"/>
</dbReference>
<feature type="transmembrane region" description="Helical" evidence="9">
    <location>
        <begin position="179"/>
        <end position="199"/>
    </location>
</feature>
<keyword evidence="6 9" id="KW-0029">Amino-acid transport</keyword>
<reference evidence="12 15" key="4">
    <citation type="submission" date="2018-06" db="EMBL/GenBank/DDBJ databases">
        <authorList>
            <consortium name="Pathogen Informatics"/>
            <person name="Doyle S."/>
        </authorList>
    </citation>
    <scope>NUCLEOTIDE SEQUENCE [LARGE SCALE GENOMIC DNA]</scope>
    <source>
        <strain evidence="12 15">NCTC13773</strain>
    </source>
</reference>
<evidence type="ECO:0000313" key="10">
    <source>
        <dbReference type="EMBL" id="KXU06781.1"/>
    </source>
</evidence>
<dbReference type="RefSeq" id="WP_013643374.1">
    <property type="nucleotide sequence ID" value="NZ_CP191581.1"/>
</dbReference>
<dbReference type="HAMAP" id="MF_01582">
    <property type="entry name" value="Ser_Thr_transp_SstT"/>
    <property type="match status" value="1"/>
</dbReference>
<dbReference type="InterPro" id="IPR001991">
    <property type="entry name" value="Na-dicarboxylate_symporter"/>
</dbReference>
<comment type="catalytic activity">
    <reaction evidence="9">
        <text>L-threonine(in) + Na(+)(in) = L-threonine(out) + Na(+)(out)</text>
        <dbReference type="Rhea" id="RHEA:69999"/>
        <dbReference type="ChEBI" id="CHEBI:29101"/>
        <dbReference type="ChEBI" id="CHEBI:57926"/>
    </reaction>
</comment>
<feature type="transmembrane region" description="Helical" evidence="9">
    <location>
        <begin position="289"/>
        <end position="310"/>
    </location>
</feature>
<dbReference type="GO" id="GO:0015826">
    <property type="term" value="P:threonine transport"/>
    <property type="evidence" value="ECO:0007669"/>
    <property type="project" value="InterPro"/>
</dbReference>
<accession>A0A139QWR4</accession>
<evidence type="ECO:0000313" key="12">
    <source>
        <dbReference type="EMBL" id="SQG80243.1"/>
    </source>
</evidence>
<dbReference type="PRINTS" id="PR00173">
    <property type="entry name" value="EDTRNSPORT"/>
</dbReference>
<evidence type="ECO:0000313" key="13">
    <source>
        <dbReference type="Proteomes" id="UP000071927"/>
    </source>
</evidence>
<evidence type="ECO:0000313" key="14">
    <source>
        <dbReference type="Proteomes" id="UP000183629"/>
    </source>
</evidence>
<dbReference type="Proteomes" id="UP000071927">
    <property type="component" value="Unassembled WGS sequence"/>
</dbReference>
<dbReference type="Proteomes" id="UP000249013">
    <property type="component" value="Chromosome 1"/>
</dbReference>
<keyword evidence="8 9" id="KW-0472">Membrane</keyword>
<dbReference type="Proteomes" id="UP000183629">
    <property type="component" value="Unassembled WGS sequence"/>
</dbReference>
<proteinExistence type="inferred from homology"/>
<feature type="transmembrane region" description="Helical" evidence="9">
    <location>
        <begin position="322"/>
        <end position="347"/>
    </location>
</feature>
<keyword evidence="5 9" id="KW-0769">Symport</keyword>
<feature type="transmembrane region" description="Helical" evidence="9">
    <location>
        <begin position="12"/>
        <end position="31"/>
    </location>
</feature>
<evidence type="ECO:0000256" key="1">
    <source>
        <dbReference type="ARBA" id="ARBA00004141"/>
    </source>
</evidence>
<comment type="subcellular location">
    <subcellularLocation>
        <location evidence="9">Cell membrane</location>
        <topology evidence="9">Multi-pass membrane protein</topology>
    </subcellularLocation>
    <subcellularLocation>
        <location evidence="1">Membrane</location>
        <topology evidence="1">Multi-pass membrane protein</topology>
    </subcellularLocation>
</comment>
<feature type="transmembrane region" description="Helical" evidence="9">
    <location>
        <begin position="211"/>
        <end position="237"/>
    </location>
</feature>
<comment type="catalytic activity">
    <reaction evidence="9">
        <text>L-serine(in) + Na(+)(in) = L-serine(out) + Na(+)(out)</text>
        <dbReference type="Rhea" id="RHEA:29575"/>
        <dbReference type="ChEBI" id="CHEBI:29101"/>
        <dbReference type="ChEBI" id="CHEBI:33384"/>
    </reaction>
</comment>
<evidence type="ECO:0000313" key="15">
    <source>
        <dbReference type="Proteomes" id="UP000249013"/>
    </source>
</evidence>
<reference evidence="11" key="3">
    <citation type="submission" date="2016-10" db="EMBL/GenBank/DDBJ databases">
        <authorList>
            <person name="de Groot N.N."/>
        </authorList>
    </citation>
    <scope>NUCLEOTIDE SEQUENCE [LARGE SCALE GENOMIC DNA]</scope>
    <source>
        <strain evidence="11">LMG 15572</strain>
    </source>
</reference>
<keyword evidence="14" id="KW-1185">Reference proteome</keyword>
<dbReference type="PANTHER" id="PTHR42865:SF8">
    <property type="entry name" value="SERINE_THREONINE TRANSPORTER SSTT"/>
    <property type="match status" value="1"/>
</dbReference>
<dbReference type="EMBL" id="LS483409">
    <property type="protein sequence ID" value="SQG80243.1"/>
    <property type="molecule type" value="Genomic_DNA"/>
</dbReference>
<dbReference type="PATRIC" id="fig|315405.12.peg.1566"/>
<dbReference type="GO" id="GO:0032329">
    <property type="term" value="P:serine transport"/>
    <property type="evidence" value="ECO:0007669"/>
    <property type="project" value="InterPro"/>
</dbReference>
<dbReference type="GO" id="GO:0005886">
    <property type="term" value="C:plasma membrane"/>
    <property type="evidence" value="ECO:0007669"/>
    <property type="project" value="UniProtKB-SubCell"/>
</dbReference>
<comment type="similarity">
    <text evidence="9">Belongs to the dicarboxylate/amino acid:cation symporter (DAACS) (TC 2.A.23) family.</text>
</comment>
<dbReference type="AlphaFoldDB" id="A0A139QWR4"/>
<feature type="transmembrane region" description="Helical" evidence="9">
    <location>
        <begin position="43"/>
        <end position="65"/>
    </location>
</feature>
<sequence length="408" mass="42787">MRHFIGVWNRTSLIKRIIIGVILGLILGVAFPKLSGIGILGDLFVGGLKAVAPLLVFVLVANALSQHEKGQKTNMSTVVGLYLVGTLAAALVAVLVNYIFPLKLTLDNVAESDLSAPEGVAEVFKDLLLKVVDNPVNAIASANYIGVLAWAVVFGLAMRNASQQTKDLLQTMAEVTSQVVRWIINLAPFGILGLVFNTISDNGIGILANYGFLIVTLVGTMLFVALVVNPLIAFVMIRQNPYPLVLRCLKESGLTAFFTRSSAANIPVNMKLCEDLGLNKDTYSVSIPLGATINMAGAAITINVLTLAAVNTLGISVDFPTAFLLSVISAVSACGASGVAGGSLLLIPVACSLFGISNDIAMQVVGVGFIVGVVQDSCETALNSSTDVLFTAVAEKSVWGKNKKAKHS</sequence>
<feature type="transmembrane region" description="Helical" evidence="9">
    <location>
        <begin position="77"/>
        <end position="100"/>
    </location>
</feature>
<dbReference type="Gene3D" id="1.10.3860.10">
    <property type="entry name" value="Sodium:dicarboxylate symporter"/>
    <property type="match status" value="1"/>
</dbReference>
<dbReference type="EMBL" id="FPBN01000002">
    <property type="protein sequence ID" value="SFU46666.1"/>
    <property type="molecule type" value="Genomic_DNA"/>
</dbReference>
<dbReference type="GO" id="GO:0005295">
    <property type="term" value="F:neutral L-amino acid:sodium symporter activity"/>
    <property type="evidence" value="ECO:0007669"/>
    <property type="project" value="TreeGrafter"/>
</dbReference>
<dbReference type="InterPro" id="IPR036458">
    <property type="entry name" value="Na:dicarbo_symporter_sf"/>
</dbReference>
<organism evidence="10 13">
    <name type="scientific">Streptococcus gallolyticus</name>
    <dbReference type="NCBI Taxonomy" id="315405"/>
    <lineage>
        <taxon>Bacteria</taxon>
        <taxon>Bacillati</taxon>
        <taxon>Bacillota</taxon>
        <taxon>Bacilli</taxon>
        <taxon>Lactobacillales</taxon>
        <taxon>Streptococcaceae</taxon>
        <taxon>Streptococcus</taxon>
    </lineage>
</organism>
<name>A0A139QWR4_9STRE</name>
<evidence type="ECO:0000256" key="4">
    <source>
        <dbReference type="ARBA" id="ARBA00022692"/>
    </source>
</evidence>
<dbReference type="InterPro" id="IPR023025">
    <property type="entry name" value="Ser_Thr_transp_SstT"/>
</dbReference>
<dbReference type="NCBIfam" id="NF010151">
    <property type="entry name" value="PRK13628.1"/>
    <property type="match status" value="1"/>
</dbReference>
<evidence type="ECO:0000256" key="5">
    <source>
        <dbReference type="ARBA" id="ARBA00022847"/>
    </source>
</evidence>
<evidence type="ECO:0000256" key="2">
    <source>
        <dbReference type="ARBA" id="ARBA00022448"/>
    </source>
</evidence>
<dbReference type="EMBL" id="LQXV01000242">
    <property type="protein sequence ID" value="KXU06781.1"/>
    <property type="molecule type" value="Genomic_DNA"/>
</dbReference>
<comment type="function">
    <text evidence="9">Involved in the import of serine and threonine into the cell, with the concomitant import of sodium (symport system).</text>
</comment>
<keyword evidence="2 9" id="KW-0813">Transport</keyword>
<keyword evidence="7 9" id="KW-1133">Transmembrane helix</keyword>
<evidence type="ECO:0000256" key="8">
    <source>
        <dbReference type="ARBA" id="ARBA00023136"/>
    </source>
</evidence>
<keyword evidence="3 9" id="KW-1003">Cell membrane</keyword>
<feature type="transmembrane region" description="Helical" evidence="9">
    <location>
        <begin position="138"/>
        <end position="158"/>
    </location>
</feature>
<reference evidence="10 13" key="1">
    <citation type="submission" date="2016-01" db="EMBL/GenBank/DDBJ databases">
        <title>Highly variable Streptococcus oralis are common among viridans streptococci isolated from primates.</title>
        <authorList>
            <person name="Denapaite D."/>
            <person name="Rieger M."/>
            <person name="Koendgen S."/>
            <person name="Brueckner R."/>
            <person name="Ochigava I."/>
            <person name="Kappeler P."/>
            <person name="Maetz-Rensing K."/>
            <person name="Leendertz F."/>
            <person name="Hakenbeck R."/>
        </authorList>
    </citation>
    <scope>NUCLEOTIDE SEQUENCE [LARGE SCALE GENOMIC DNA]</scope>
    <source>
        <strain evidence="10 13">DD03</strain>
    </source>
</reference>
<evidence type="ECO:0000256" key="3">
    <source>
        <dbReference type="ARBA" id="ARBA00022475"/>
    </source>
</evidence>
<evidence type="ECO:0000256" key="9">
    <source>
        <dbReference type="HAMAP-Rule" id="MF_01582"/>
    </source>
</evidence>
<gene>
    <name evidence="9 12" type="primary">sstT</name>
    <name evidence="12" type="ORF">NCTC13773_02071</name>
    <name evidence="11" type="ORF">SAMN05660328_10289</name>
    <name evidence="10" type="ORF">SGADD03_01329</name>
</gene>